<sequence>MAHSGILRGGALHQTDSTRSLADTRAHEILYNQSYILALRELRSGTCFLFVPHRGDTDPERRRDDDKIALREDSPMVVCALCNTVVIAVSCLKKHRRTSGTESGGLQLVRHEDTEDVAEWTSICLALNVILLIRVVVSAASLREIIMFTPEDYKIMILLHVFHAKSFYIVPMCALFISIVRQSIADVLLKIFSVFRAAHDNDLLAIRFVNISQTVKMSQDA</sequence>
<gene>
    <name evidence="1" type="ORF">DPMN_175975</name>
</gene>
<name>A0A9D4E7K6_DREPO</name>
<keyword evidence="2" id="KW-1185">Reference proteome</keyword>
<evidence type="ECO:0000313" key="2">
    <source>
        <dbReference type="Proteomes" id="UP000828390"/>
    </source>
</evidence>
<evidence type="ECO:0000313" key="1">
    <source>
        <dbReference type="EMBL" id="KAH3774593.1"/>
    </source>
</evidence>
<organism evidence="1 2">
    <name type="scientific">Dreissena polymorpha</name>
    <name type="common">Zebra mussel</name>
    <name type="synonym">Mytilus polymorpha</name>
    <dbReference type="NCBI Taxonomy" id="45954"/>
    <lineage>
        <taxon>Eukaryota</taxon>
        <taxon>Metazoa</taxon>
        <taxon>Spiralia</taxon>
        <taxon>Lophotrochozoa</taxon>
        <taxon>Mollusca</taxon>
        <taxon>Bivalvia</taxon>
        <taxon>Autobranchia</taxon>
        <taxon>Heteroconchia</taxon>
        <taxon>Euheterodonta</taxon>
        <taxon>Imparidentia</taxon>
        <taxon>Neoheterodontei</taxon>
        <taxon>Myida</taxon>
        <taxon>Dreissenoidea</taxon>
        <taxon>Dreissenidae</taxon>
        <taxon>Dreissena</taxon>
    </lineage>
</organism>
<reference evidence="1" key="2">
    <citation type="submission" date="2020-11" db="EMBL/GenBank/DDBJ databases">
        <authorList>
            <person name="McCartney M.A."/>
            <person name="Auch B."/>
            <person name="Kono T."/>
            <person name="Mallez S."/>
            <person name="Becker A."/>
            <person name="Gohl D.M."/>
            <person name="Silverstein K.A.T."/>
            <person name="Koren S."/>
            <person name="Bechman K.B."/>
            <person name="Herman A."/>
            <person name="Abrahante J.E."/>
            <person name="Garbe J."/>
        </authorList>
    </citation>
    <scope>NUCLEOTIDE SEQUENCE</scope>
    <source>
        <strain evidence="1">Duluth1</strain>
        <tissue evidence="1">Whole animal</tissue>
    </source>
</reference>
<reference evidence="1" key="1">
    <citation type="journal article" date="2019" name="bioRxiv">
        <title>The Genome of the Zebra Mussel, Dreissena polymorpha: A Resource for Invasive Species Research.</title>
        <authorList>
            <person name="McCartney M.A."/>
            <person name="Auch B."/>
            <person name="Kono T."/>
            <person name="Mallez S."/>
            <person name="Zhang Y."/>
            <person name="Obille A."/>
            <person name="Becker A."/>
            <person name="Abrahante J.E."/>
            <person name="Garbe J."/>
            <person name="Badalamenti J.P."/>
            <person name="Herman A."/>
            <person name="Mangelson H."/>
            <person name="Liachko I."/>
            <person name="Sullivan S."/>
            <person name="Sone E.D."/>
            <person name="Koren S."/>
            <person name="Silverstein K.A.T."/>
            <person name="Beckman K.B."/>
            <person name="Gohl D.M."/>
        </authorList>
    </citation>
    <scope>NUCLEOTIDE SEQUENCE</scope>
    <source>
        <strain evidence="1">Duluth1</strain>
        <tissue evidence="1">Whole animal</tissue>
    </source>
</reference>
<accession>A0A9D4E7K6</accession>
<dbReference type="EMBL" id="JAIWYP010000009">
    <property type="protein sequence ID" value="KAH3774593.1"/>
    <property type="molecule type" value="Genomic_DNA"/>
</dbReference>
<proteinExistence type="predicted"/>
<dbReference type="AlphaFoldDB" id="A0A9D4E7K6"/>
<protein>
    <submittedName>
        <fullName evidence="1">Uncharacterized protein</fullName>
    </submittedName>
</protein>
<comment type="caution">
    <text evidence="1">The sequence shown here is derived from an EMBL/GenBank/DDBJ whole genome shotgun (WGS) entry which is preliminary data.</text>
</comment>
<dbReference type="Proteomes" id="UP000828390">
    <property type="component" value="Unassembled WGS sequence"/>
</dbReference>